<name>A0AAV6N6I2_9ROSI</name>
<proteinExistence type="predicted"/>
<protein>
    <submittedName>
        <fullName evidence="2">Uncharacterized protein</fullName>
    </submittedName>
</protein>
<keyword evidence="3" id="KW-1185">Reference proteome</keyword>
<evidence type="ECO:0000256" key="1">
    <source>
        <dbReference type="SAM" id="MobiDB-lite"/>
    </source>
</evidence>
<evidence type="ECO:0000313" key="3">
    <source>
        <dbReference type="Proteomes" id="UP000685013"/>
    </source>
</evidence>
<gene>
    <name evidence="2" type="ORF">SDJN03_12894</name>
</gene>
<reference evidence="2 3" key="1">
    <citation type="journal article" date="2021" name="Hortic Res">
        <title>The domestication of Cucurbita argyrosperma as revealed by the genome of its wild relative.</title>
        <authorList>
            <person name="Barrera-Redondo J."/>
            <person name="Sanchez-de la Vega G."/>
            <person name="Aguirre-Liguori J.A."/>
            <person name="Castellanos-Morales G."/>
            <person name="Gutierrez-Guerrero Y.T."/>
            <person name="Aguirre-Dugua X."/>
            <person name="Aguirre-Planter E."/>
            <person name="Tenaillon M.I."/>
            <person name="Lira-Saade R."/>
            <person name="Eguiarte L.E."/>
        </authorList>
    </citation>
    <scope>NUCLEOTIDE SEQUENCE [LARGE SCALE GENOMIC DNA]</scope>
    <source>
        <strain evidence="2">JBR-2021</strain>
    </source>
</reference>
<evidence type="ECO:0000313" key="2">
    <source>
        <dbReference type="EMBL" id="KAG6593418.1"/>
    </source>
</evidence>
<accession>A0AAV6N6I2</accession>
<feature type="non-terminal residue" evidence="2">
    <location>
        <position position="1"/>
    </location>
</feature>
<feature type="compositionally biased region" description="Basic residues" evidence="1">
    <location>
        <begin position="45"/>
        <end position="68"/>
    </location>
</feature>
<feature type="region of interest" description="Disordered" evidence="1">
    <location>
        <begin position="37"/>
        <end position="68"/>
    </location>
</feature>
<sequence length="105" mass="12585">MRRKLAPLRSLNGCSEVFAVKNRRRMESILRRNNYGEDEELCGSRNKKKRKSKRKTTPQSRSSKKAKAKRAMNIRKLFILKRQHRQFPTCVFAVRVFMMCYSLRF</sequence>
<organism evidence="2 3">
    <name type="scientific">Cucurbita argyrosperma subsp. sororia</name>
    <dbReference type="NCBI Taxonomy" id="37648"/>
    <lineage>
        <taxon>Eukaryota</taxon>
        <taxon>Viridiplantae</taxon>
        <taxon>Streptophyta</taxon>
        <taxon>Embryophyta</taxon>
        <taxon>Tracheophyta</taxon>
        <taxon>Spermatophyta</taxon>
        <taxon>Magnoliopsida</taxon>
        <taxon>eudicotyledons</taxon>
        <taxon>Gunneridae</taxon>
        <taxon>Pentapetalae</taxon>
        <taxon>rosids</taxon>
        <taxon>fabids</taxon>
        <taxon>Cucurbitales</taxon>
        <taxon>Cucurbitaceae</taxon>
        <taxon>Cucurbiteae</taxon>
        <taxon>Cucurbita</taxon>
    </lineage>
</organism>
<dbReference type="Proteomes" id="UP000685013">
    <property type="component" value="Chromosome 8"/>
</dbReference>
<comment type="caution">
    <text evidence="2">The sequence shown here is derived from an EMBL/GenBank/DDBJ whole genome shotgun (WGS) entry which is preliminary data.</text>
</comment>
<dbReference type="AlphaFoldDB" id="A0AAV6N6I2"/>
<dbReference type="EMBL" id="JAGKQH010000008">
    <property type="protein sequence ID" value="KAG6593418.1"/>
    <property type="molecule type" value="Genomic_DNA"/>
</dbReference>